<organism evidence="2 3">
    <name type="scientific">Nocardioides mangrovi</name>
    <dbReference type="NCBI Taxonomy" id="2874580"/>
    <lineage>
        <taxon>Bacteria</taxon>
        <taxon>Bacillati</taxon>
        <taxon>Actinomycetota</taxon>
        <taxon>Actinomycetes</taxon>
        <taxon>Propionibacteriales</taxon>
        <taxon>Nocardioidaceae</taxon>
        <taxon>Nocardioides</taxon>
    </lineage>
</organism>
<reference evidence="2 3" key="1">
    <citation type="submission" date="2021-09" db="EMBL/GenBank/DDBJ databases">
        <title>Whole genome sequence of Nocardioides sp. GBK3QG-3.</title>
        <authorList>
            <person name="Tuo L."/>
        </authorList>
    </citation>
    <scope>NUCLEOTIDE SEQUENCE [LARGE SCALE GENOMIC DNA]</scope>
    <source>
        <strain evidence="2 3">GBK3QG-3</strain>
    </source>
</reference>
<dbReference type="SUPFAM" id="SSF52540">
    <property type="entry name" value="P-loop containing nucleoside triphosphate hydrolases"/>
    <property type="match status" value="1"/>
</dbReference>
<evidence type="ECO:0000313" key="2">
    <source>
        <dbReference type="EMBL" id="MBZ5739238.1"/>
    </source>
</evidence>
<dbReference type="Gene3D" id="3.40.50.300">
    <property type="entry name" value="P-loop containing nucleotide triphosphate hydrolases"/>
    <property type="match status" value="1"/>
</dbReference>
<dbReference type="EMBL" id="JAIQZJ010000007">
    <property type="protein sequence ID" value="MBZ5739238.1"/>
    <property type="molecule type" value="Genomic_DNA"/>
</dbReference>
<dbReference type="RefSeq" id="WP_224123608.1">
    <property type="nucleotide sequence ID" value="NZ_JAIQZJ010000007.1"/>
</dbReference>
<proteinExistence type="predicted"/>
<gene>
    <name evidence="2" type="ORF">K8U61_13775</name>
</gene>
<feature type="compositionally biased region" description="Basic residues" evidence="1">
    <location>
        <begin position="336"/>
        <end position="345"/>
    </location>
</feature>
<dbReference type="InterPro" id="IPR027417">
    <property type="entry name" value="P-loop_NTPase"/>
</dbReference>
<feature type="compositionally biased region" description="Low complexity" evidence="1">
    <location>
        <begin position="313"/>
        <end position="331"/>
    </location>
</feature>
<accession>A0ABS7UE10</accession>
<feature type="region of interest" description="Disordered" evidence="1">
    <location>
        <begin position="300"/>
        <end position="345"/>
    </location>
</feature>
<dbReference type="Proteomes" id="UP000780875">
    <property type="component" value="Unassembled WGS sequence"/>
</dbReference>
<feature type="compositionally biased region" description="Basic and acidic residues" evidence="1">
    <location>
        <begin position="303"/>
        <end position="312"/>
    </location>
</feature>
<keyword evidence="3" id="KW-1185">Reference proteome</keyword>
<sequence length="345" mass="37768">MSAPDPTPTGTGPGLTLVAGAGRSGTSTVVGLLRRLGLTVPSPEVAVDETNPKGFGEPRWVVDFHDELLKRCRVEVSDARPEAWTMAAALGRETDVADRLRTWLGDELAHGEHVVVKDPRLLWFLPLWTATSTELGVEPTFLTMLRPPAEVVGSKRTYYNRGLDDAHGVSAWLNMMLGTERATRGSRRTFVRYHDLLDDCEATLGRVVADLALPVDATLPDGLAGPGGFVDPTLRRVRLEWSDLDLPDTIAELAHETWDRLDELAGPTAPADDGADRLDQARASYAKTYRQAEAIARSSIRAARREGRREGRQGQQKQADAATPVTADTTPSLLRRAARRVRRGR</sequence>
<evidence type="ECO:0000313" key="3">
    <source>
        <dbReference type="Proteomes" id="UP000780875"/>
    </source>
</evidence>
<protein>
    <submittedName>
        <fullName evidence="2">Sulfotransferase family protein</fullName>
    </submittedName>
</protein>
<evidence type="ECO:0000256" key="1">
    <source>
        <dbReference type="SAM" id="MobiDB-lite"/>
    </source>
</evidence>
<name>A0ABS7UE10_9ACTN</name>
<comment type="caution">
    <text evidence="2">The sequence shown here is derived from an EMBL/GenBank/DDBJ whole genome shotgun (WGS) entry which is preliminary data.</text>
</comment>